<dbReference type="InterPro" id="IPR000477">
    <property type="entry name" value="RT_dom"/>
</dbReference>
<dbReference type="CDD" id="cd01647">
    <property type="entry name" value="RT_LTR"/>
    <property type="match status" value="1"/>
</dbReference>
<dbReference type="Proteomes" id="UP001314205">
    <property type="component" value="Unassembled WGS sequence"/>
</dbReference>
<gene>
    <name evidence="2" type="ORF">PARMNEM_LOCUS19214</name>
</gene>
<dbReference type="Gene3D" id="3.10.10.10">
    <property type="entry name" value="HIV Type 1 Reverse Transcriptase, subunit A, domain 1"/>
    <property type="match status" value="1"/>
</dbReference>
<sequence>MAPDKLKIAKQEFAAMIKCGVARPSDSPWSSPLHLAPKKDNGWRPCGDYRMLNARTIPDRYPIRHIHDFAHNLSGSRIFSTIDLVKAYNQTRVAEEDICKTAISTPFGLYEFPFMTYGLRNSGQTFQRFVYEMTRDLEFCYAYLDDFLVFSSDEETHKNHLR</sequence>
<dbReference type="InterPro" id="IPR053134">
    <property type="entry name" value="RNA-dir_DNA_polymerase"/>
</dbReference>
<dbReference type="GO" id="GO:0071897">
    <property type="term" value="P:DNA biosynthetic process"/>
    <property type="evidence" value="ECO:0007669"/>
    <property type="project" value="UniProtKB-ARBA"/>
</dbReference>
<comment type="caution">
    <text evidence="2">The sequence shown here is derived from an EMBL/GenBank/DDBJ whole genome shotgun (WGS) entry which is preliminary data.</text>
</comment>
<keyword evidence="3" id="KW-1185">Reference proteome</keyword>
<protein>
    <recommendedName>
        <fullName evidence="1">Reverse transcriptase domain-containing protein</fullName>
    </recommendedName>
</protein>
<accession>A0AAV1M001</accession>
<organism evidence="2 3">
    <name type="scientific">Parnassius mnemosyne</name>
    <name type="common">clouded apollo</name>
    <dbReference type="NCBI Taxonomy" id="213953"/>
    <lineage>
        <taxon>Eukaryota</taxon>
        <taxon>Metazoa</taxon>
        <taxon>Ecdysozoa</taxon>
        <taxon>Arthropoda</taxon>
        <taxon>Hexapoda</taxon>
        <taxon>Insecta</taxon>
        <taxon>Pterygota</taxon>
        <taxon>Neoptera</taxon>
        <taxon>Endopterygota</taxon>
        <taxon>Lepidoptera</taxon>
        <taxon>Glossata</taxon>
        <taxon>Ditrysia</taxon>
        <taxon>Papilionoidea</taxon>
        <taxon>Papilionidae</taxon>
        <taxon>Parnassiinae</taxon>
        <taxon>Parnassini</taxon>
        <taxon>Parnassius</taxon>
        <taxon>Driopa</taxon>
    </lineage>
</organism>
<dbReference type="AlphaFoldDB" id="A0AAV1M001"/>
<dbReference type="InterPro" id="IPR043502">
    <property type="entry name" value="DNA/RNA_pol_sf"/>
</dbReference>
<dbReference type="PANTHER" id="PTHR24559">
    <property type="entry name" value="TRANSPOSON TY3-I GAG-POL POLYPROTEIN"/>
    <property type="match status" value="1"/>
</dbReference>
<evidence type="ECO:0000313" key="2">
    <source>
        <dbReference type="EMBL" id="CAK1600450.1"/>
    </source>
</evidence>
<evidence type="ECO:0000313" key="3">
    <source>
        <dbReference type="Proteomes" id="UP001314205"/>
    </source>
</evidence>
<dbReference type="PANTHER" id="PTHR24559:SF444">
    <property type="entry name" value="REVERSE TRANSCRIPTASE DOMAIN-CONTAINING PROTEIN"/>
    <property type="match status" value="1"/>
</dbReference>
<dbReference type="Gene3D" id="3.30.70.270">
    <property type="match status" value="1"/>
</dbReference>
<dbReference type="SUPFAM" id="SSF56672">
    <property type="entry name" value="DNA/RNA polymerases"/>
    <property type="match status" value="1"/>
</dbReference>
<dbReference type="InterPro" id="IPR043128">
    <property type="entry name" value="Rev_trsase/Diguanyl_cyclase"/>
</dbReference>
<proteinExistence type="predicted"/>
<dbReference type="Pfam" id="PF00078">
    <property type="entry name" value="RVT_1"/>
    <property type="match status" value="1"/>
</dbReference>
<name>A0AAV1M001_9NEOP</name>
<feature type="domain" description="Reverse transcriptase" evidence="1">
    <location>
        <begin position="37"/>
        <end position="161"/>
    </location>
</feature>
<reference evidence="2 3" key="1">
    <citation type="submission" date="2023-11" db="EMBL/GenBank/DDBJ databases">
        <authorList>
            <person name="Hedman E."/>
            <person name="Englund M."/>
            <person name="Stromberg M."/>
            <person name="Nyberg Akerstrom W."/>
            <person name="Nylinder S."/>
            <person name="Jareborg N."/>
            <person name="Kallberg Y."/>
            <person name="Kronander E."/>
        </authorList>
    </citation>
    <scope>NUCLEOTIDE SEQUENCE [LARGE SCALE GENOMIC DNA]</scope>
</reference>
<evidence type="ECO:0000259" key="1">
    <source>
        <dbReference type="Pfam" id="PF00078"/>
    </source>
</evidence>
<dbReference type="EMBL" id="CAVLGL010000115">
    <property type="protein sequence ID" value="CAK1600450.1"/>
    <property type="molecule type" value="Genomic_DNA"/>
</dbReference>